<dbReference type="STRING" id="448385.sce0380"/>
<organism evidence="2 3">
    <name type="scientific">Sorangium cellulosum (strain So ce56)</name>
    <name type="common">Polyangium cellulosum (strain So ce56)</name>
    <dbReference type="NCBI Taxonomy" id="448385"/>
    <lineage>
        <taxon>Bacteria</taxon>
        <taxon>Pseudomonadati</taxon>
        <taxon>Myxococcota</taxon>
        <taxon>Polyangia</taxon>
        <taxon>Polyangiales</taxon>
        <taxon>Polyangiaceae</taxon>
        <taxon>Sorangium</taxon>
    </lineage>
</organism>
<evidence type="ECO:0000313" key="3">
    <source>
        <dbReference type="Proteomes" id="UP000002139"/>
    </source>
</evidence>
<reference evidence="2 3" key="1">
    <citation type="journal article" date="2007" name="Nat. Biotechnol.">
        <title>Complete genome sequence of the myxobacterium Sorangium cellulosum.</title>
        <authorList>
            <person name="Schneiker S."/>
            <person name="Perlova O."/>
            <person name="Kaiser O."/>
            <person name="Gerth K."/>
            <person name="Alici A."/>
            <person name="Altmeyer M.O."/>
            <person name="Bartels D."/>
            <person name="Bekel T."/>
            <person name="Beyer S."/>
            <person name="Bode E."/>
            <person name="Bode H.B."/>
            <person name="Bolten C.J."/>
            <person name="Choudhuri J.V."/>
            <person name="Doss S."/>
            <person name="Elnakady Y.A."/>
            <person name="Frank B."/>
            <person name="Gaigalat L."/>
            <person name="Goesmann A."/>
            <person name="Groeger C."/>
            <person name="Gross F."/>
            <person name="Jelsbak L."/>
            <person name="Jelsbak L."/>
            <person name="Kalinowski J."/>
            <person name="Kegler C."/>
            <person name="Knauber T."/>
            <person name="Konietzny S."/>
            <person name="Kopp M."/>
            <person name="Krause L."/>
            <person name="Krug D."/>
            <person name="Linke B."/>
            <person name="Mahmud T."/>
            <person name="Martinez-Arias R."/>
            <person name="McHardy A.C."/>
            <person name="Merai M."/>
            <person name="Meyer F."/>
            <person name="Mormann S."/>
            <person name="Munoz-Dorado J."/>
            <person name="Perez J."/>
            <person name="Pradella S."/>
            <person name="Rachid S."/>
            <person name="Raddatz G."/>
            <person name="Rosenau F."/>
            <person name="Rueckert C."/>
            <person name="Sasse F."/>
            <person name="Scharfe M."/>
            <person name="Schuster S.C."/>
            <person name="Suen G."/>
            <person name="Treuner-Lange A."/>
            <person name="Velicer G.J."/>
            <person name="Vorholter F.-J."/>
            <person name="Weissman K.J."/>
            <person name="Welch R.D."/>
            <person name="Wenzel S.C."/>
            <person name="Whitworth D.E."/>
            <person name="Wilhelm S."/>
            <person name="Wittmann C."/>
            <person name="Bloecker H."/>
            <person name="Puehler A."/>
            <person name="Mueller R."/>
        </authorList>
    </citation>
    <scope>NUCLEOTIDE SEQUENCE [LARGE SCALE GENOMIC DNA]</scope>
    <source>
        <strain evidence="3">So ce56</strain>
    </source>
</reference>
<dbReference type="HOGENOM" id="CLU_112051_0_0_7"/>
<dbReference type="AlphaFoldDB" id="A9GR45"/>
<evidence type="ECO:0000313" key="2">
    <source>
        <dbReference type="EMBL" id="CAN90537.1"/>
    </source>
</evidence>
<evidence type="ECO:0000256" key="1">
    <source>
        <dbReference type="SAM" id="MobiDB-lite"/>
    </source>
</evidence>
<name>A9GR45_SORC5</name>
<feature type="region of interest" description="Disordered" evidence="1">
    <location>
        <begin position="1"/>
        <end position="21"/>
    </location>
</feature>
<dbReference type="Proteomes" id="UP000002139">
    <property type="component" value="Chromosome"/>
</dbReference>
<sequence length="214" mass="20926">MGAIAERLEGGGRGRGSATATGGAVQACTRAAVWMCSEKLCRRRGMARSRLFIASVVVACSILSSSCRKEEAEPETIPAPTPTVAPVAADPVPATTPTAAATQEPAAGQEPAGAASAEPAATADAGAATAEGATGATGTTSRGGGASIQACCTALHAVATKSGKSPEAKSKAATASHLCAGIEKLVKSGKTPRAKALTQIRASLAGTTPPAECN</sequence>
<proteinExistence type="predicted"/>
<feature type="compositionally biased region" description="Basic and acidic residues" evidence="1">
    <location>
        <begin position="1"/>
        <end position="12"/>
    </location>
</feature>
<keyword evidence="3" id="KW-1185">Reference proteome</keyword>
<feature type="region of interest" description="Disordered" evidence="1">
    <location>
        <begin position="70"/>
        <end position="143"/>
    </location>
</feature>
<dbReference type="BioCyc" id="SCEL448385:SCE_RS01985-MONOMER"/>
<protein>
    <submittedName>
        <fullName evidence="2">Uncharacterized protein</fullName>
    </submittedName>
</protein>
<feature type="compositionally biased region" description="Low complexity" evidence="1">
    <location>
        <begin position="84"/>
        <end position="140"/>
    </location>
</feature>
<dbReference type="KEGG" id="scl:sce0380"/>
<gene>
    <name evidence="2" type="ordered locus">sce0380</name>
</gene>
<dbReference type="PROSITE" id="PS51257">
    <property type="entry name" value="PROKAR_LIPOPROTEIN"/>
    <property type="match status" value="1"/>
</dbReference>
<accession>A9GR45</accession>
<dbReference type="EMBL" id="AM746676">
    <property type="protein sequence ID" value="CAN90537.1"/>
    <property type="molecule type" value="Genomic_DNA"/>
</dbReference>